<reference evidence="1" key="2">
    <citation type="submission" date="2009-09" db="EMBL/GenBank/DDBJ databases">
        <title>Complete sequence of chromosome of Candidatus Accumulibacter phosphatis clade IIA str. UW-1.</title>
        <authorList>
            <consortium name="US DOE Joint Genome Institute"/>
            <person name="Martin H.G."/>
            <person name="Ivanova N."/>
            <person name="Kunin V."/>
            <person name="Warnecke F."/>
            <person name="Barry K."/>
            <person name="He S."/>
            <person name="Salamov A."/>
            <person name="Szeto E."/>
            <person name="Dalin E."/>
            <person name="Pangilinan J.L."/>
            <person name="Lapidus A."/>
            <person name="Lowry S."/>
            <person name="Kyrpides N.C."/>
            <person name="McMahon K.D."/>
            <person name="Hugenholtz P."/>
        </authorList>
    </citation>
    <scope>NUCLEOTIDE SEQUENCE [LARGE SCALE GENOMIC DNA]</scope>
    <source>
        <strain evidence="1">UW-1</strain>
    </source>
</reference>
<dbReference type="EMBL" id="CP001715">
    <property type="protein sequence ID" value="ACV36440.1"/>
    <property type="molecule type" value="Genomic_DNA"/>
</dbReference>
<dbReference type="KEGG" id="app:CAP2UW1_3168"/>
<proteinExistence type="predicted"/>
<dbReference type="AlphaFoldDB" id="C7RVG7"/>
<accession>C7RVG7</accession>
<dbReference type="HOGENOM" id="CLU_2299506_0_0_4"/>
<evidence type="ECO:0000313" key="1">
    <source>
        <dbReference type="EMBL" id="ACV36440.1"/>
    </source>
</evidence>
<gene>
    <name evidence="1" type="ordered locus">CAP2UW1_3168</name>
</gene>
<organism evidence="1">
    <name type="scientific">Accumulibacter regalis</name>
    <dbReference type="NCBI Taxonomy" id="522306"/>
    <lineage>
        <taxon>Bacteria</taxon>
        <taxon>Pseudomonadati</taxon>
        <taxon>Pseudomonadota</taxon>
        <taxon>Betaproteobacteria</taxon>
        <taxon>Candidatus Accumulibacter</taxon>
    </lineage>
</organism>
<sequence length="100" mass="10052" precursor="true">MVYLAKPAVMPAVIAAAMASGVEADVNKLPPRPVMLASNDVSLSNRIPTSLALVASSAALVLASVAPPGLLLNGASPKAVMKRLEPGRYPPPVAAALTPS</sequence>
<name>C7RVG7_ACCRE</name>
<protein>
    <submittedName>
        <fullName evidence="1">Uncharacterized protein</fullName>
    </submittedName>
</protein>
<reference evidence="1" key="1">
    <citation type="submission" date="2009-08" db="EMBL/GenBank/DDBJ databases">
        <authorList>
            <consortium name="US DOE Joint Genome Institute"/>
            <person name="Lucas S."/>
            <person name="Copeland A."/>
            <person name="Lapidus A."/>
            <person name="Glavina del Rio T."/>
            <person name="Dalin E."/>
            <person name="Tice H."/>
            <person name="Bruce D."/>
            <person name="Barry K."/>
            <person name="Pitluck S."/>
            <person name="Lowry S."/>
            <person name="Larimer F."/>
            <person name="Land M."/>
            <person name="Hauser L."/>
            <person name="Kyrpides N."/>
            <person name="Ivanova N."/>
            <person name="McMahon K.D."/>
            <person name="Hugenholtz P."/>
        </authorList>
    </citation>
    <scope>NUCLEOTIDE SEQUENCE</scope>
    <source>
        <strain evidence="1">UW-1</strain>
    </source>
</reference>